<gene>
    <name evidence="5 7" type="ORF">LOAG_01186</name>
</gene>
<dbReference type="GO" id="GO:0005523">
    <property type="term" value="F:tropomyosin binding"/>
    <property type="evidence" value="ECO:0007669"/>
    <property type="project" value="InterPro"/>
</dbReference>
<evidence type="ECO:0000313" key="5">
    <source>
        <dbReference type="EMBL" id="EFO27303.1"/>
    </source>
</evidence>
<dbReference type="GO" id="GO:0007015">
    <property type="term" value="P:actin filament organization"/>
    <property type="evidence" value="ECO:0007669"/>
    <property type="project" value="TreeGrafter"/>
</dbReference>
<dbReference type="GeneID" id="9938558"/>
<feature type="compositionally biased region" description="Low complexity" evidence="4">
    <location>
        <begin position="534"/>
        <end position="544"/>
    </location>
</feature>
<dbReference type="GO" id="GO:0005856">
    <property type="term" value="C:cytoskeleton"/>
    <property type="evidence" value="ECO:0007669"/>
    <property type="project" value="UniProtKB-SubCell"/>
</dbReference>
<dbReference type="RefSeq" id="XP_003136774.1">
    <property type="nucleotide sequence ID" value="XM_003136726.1"/>
</dbReference>
<proteinExistence type="predicted"/>
<keyword evidence="3" id="KW-0206">Cytoskeleton</keyword>
<dbReference type="InterPro" id="IPR032675">
    <property type="entry name" value="LRR_dom_sf"/>
</dbReference>
<comment type="subcellular location">
    <subcellularLocation>
        <location evidence="1">Cytoplasm</location>
        <location evidence="1">Cytoskeleton</location>
    </subcellularLocation>
</comment>
<accession>A0A1I7VQU5</accession>
<dbReference type="PANTHER" id="PTHR10901">
    <property type="entry name" value="TROPOMODULIN"/>
    <property type="match status" value="1"/>
</dbReference>
<dbReference type="FunCoup" id="A0A1I7VQU5">
    <property type="interactions" value="13"/>
</dbReference>
<evidence type="ECO:0000313" key="7">
    <source>
        <dbReference type="WBParaSite" id="EN70_5216"/>
    </source>
</evidence>
<feature type="region of interest" description="Disordered" evidence="4">
    <location>
        <begin position="529"/>
        <end position="554"/>
    </location>
</feature>
<dbReference type="KEGG" id="loa:LOAG_01186"/>
<feature type="region of interest" description="Disordered" evidence="4">
    <location>
        <begin position="213"/>
        <end position="242"/>
    </location>
</feature>
<dbReference type="CTD" id="9938558"/>
<evidence type="ECO:0000256" key="4">
    <source>
        <dbReference type="SAM" id="MobiDB-lite"/>
    </source>
</evidence>
<keyword evidence="6" id="KW-1185">Reference proteome</keyword>
<dbReference type="GO" id="GO:0051694">
    <property type="term" value="P:pointed-end actin filament capping"/>
    <property type="evidence" value="ECO:0007669"/>
    <property type="project" value="InterPro"/>
</dbReference>
<dbReference type="OrthoDB" id="2163268at2759"/>
<dbReference type="eggNOG" id="KOG3735">
    <property type="taxonomic scope" value="Eukaryota"/>
</dbReference>
<dbReference type="STRING" id="7209.A0A1I7VQU5"/>
<reference evidence="5 6" key="1">
    <citation type="submission" date="2012-04" db="EMBL/GenBank/DDBJ databases">
        <title>The Genome Sequence of Loa loa.</title>
        <authorList>
            <consortium name="The Broad Institute Genome Sequencing Platform"/>
            <consortium name="Broad Institute Genome Sequencing Center for Infectious Disease"/>
            <person name="Nutman T.B."/>
            <person name="Fink D.L."/>
            <person name="Russ C."/>
            <person name="Young S."/>
            <person name="Zeng Q."/>
            <person name="Gargeya S."/>
            <person name="Alvarado L."/>
            <person name="Berlin A."/>
            <person name="Chapman S.B."/>
            <person name="Chen Z."/>
            <person name="Freedman E."/>
            <person name="Gellesch M."/>
            <person name="Goldberg J."/>
            <person name="Griggs A."/>
            <person name="Gujja S."/>
            <person name="Heilman E.R."/>
            <person name="Heiman D."/>
            <person name="Howarth C."/>
            <person name="Mehta T."/>
            <person name="Neiman D."/>
            <person name="Pearson M."/>
            <person name="Roberts A."/>
            <person name="Saif S."/>
            <person name="Shea T."/>
            <person name="Shenoy N."/>
            <person name="Sisk P."/>
            <person name="Stolte C."/>
            <person name="Sykes S."/>
            <person name="White J."/>
            <person name="Yandava C."/>
            <person name="Haas B."/>
            <person name="Henn M.R."/>
            <person name="Nusbaum C."/>
            <person name="Birren B."/>
        </authorList>
    </citation>
    <scope>NUCLEOTIDE SEQUENCE [LARGE SCALE GENOMIC DNA]</scope>
</reference>
<dbReference type="GO" id="GO:0030016">
    <property type="term" value="C:myofibril"/>
    <property type="evidence" value="ECO:0007669"/>
    <property type="project" value="TreeGrafter"/>
</dbReference>
<dbReference type="InterPro" id="IPR004934">
    <property type="entry name" value="TMOD"/>
</dbReference>
<reference evidence="7" key="2">
    <citation type="submission" date="2016-11" db="UniProtKB">
        <authorList>
            <consortium name="WormBaseParasite"/>
        </authorList>
    </citation>
    <scope>IDENTIFICATION</scope>
</reference>
<accession>A0A1S0U9J7</accession>
<feature type="compositionally biased region" description="Basic and acidic residues" evidence="4">
    <location>
        <begin position="213"/>
        <end position="224"/>
    </location>
</feature>
<dbReference type="Proteomes" id="UP000095285">
    <property type="component" value="Unassembled WGS sequence"/>
</dbReference>
<dbReference type="SUPFAM" id="SSF52047">
    <property type="entry name" value="RNI-like"/>
    <property type="match status" value="1"/>
</dbReference>
<evidence type="ECO:0000256" key="3">
    <source>
        <dbReference type="ARBA" id="ARBA00023212"/>
    </source>
</evidence>
<evidence type="ECO:0000256" key="1">
    <source>
        <dbReference type="ARBA" id="ARBA00004245"/>
    </source>
</evidence>
<evidence type="ECO:0000313" key="6">
    <source>
        <dbReference type="Proteomes" id="UP000095285"/>
    </source>
</evidence>
<organism evidence="6 7">
    <name type="scientific">Loa loa</name>
    <name type="common">Eye worm</name>
    <name type="synonym">Filaria loa</name>
    <dbReference type="NCBI Taxonomy" id="7209"/>
    <lineage>
        <taxon>Eukaryota</taxon>
        <taxon>Metazoa</taxon>
        <taxon>Ecdysozoa</taxon>
        <taxon>Nematoda</taxon>
        <taxon>Chromadorea</taxon>
        <taxon>Rhabditida</taxon>
        <taxon>Spirurina</taxon>
        <taxon>Spiruromorpha</taxon>
        <taxon>Filarioidea</taxon>
        <taxon>Onchocercidae</taxon>
        <taxon>Loa</taxon>
    </lineage>
</organism>
<sequence>MAMAQRSDMMTDADLMDAIQGLGEQELNDEVKELLKMMSDNRIISWEEAEQIMGCGTYNGPIKSSLPPQTRPTEPDNDTDVDWSIKQLQMDDPKLKQVNLNNMKPIFDVVASNTTLKSINLETNYLSGDFFARLFKAALVNQTLEEVKAVNQGVTFATAAEKEIIDAVFQNRGLTKVSINLRLPEGRHKIENALIRNQEIRRILRRQAAAAAREAEEAQKRTGEANKPVTAKPEMQSRKPQPMKPAILGNASQIPFTRKQSFHVTEDFRQASTSDTSNLGKTPPVIKGNAAETLLCDKTTSTVLEKESIFAKHVKVPDVVNRTPINKVLPKGIASSESFPRVDPMKPTSKKTGLKRASIKAKTIDTTEESAPGKVKSKKTIPKKISLEQAVPEIELNTEEVLRKTSVSKKSSLAVKESFAPFGISETTAPTSTDSILSKRQNNPCDNSIKKNFAKLEKEIDSTVPVHESYQHLNKKPIGLVKSTRNSSLVPPIFLVAEQKNGPVKRNFSIPSKENSSGREKIAAKLNELEKSSLRSSPFSSPMPVYSLKRESNS</sequence>
<feature type="region of interest" description="Disordered" evidence="4">
    <location>
        <begin position="59"/>
        <end position="78"/>
    </location>
</feature>
<dbReference type="EMBL" id="JH712153">
    <property type="protein sequence ID" value="EFO27303.1"/>
    <property type="molecule type" value="Genomic_DNA"/>
</dbReference>
<keyword evidence="2" id="KW-0963">Cytoplasm</keyword>
<dbReference type="AlphaFoldDB" id="A0A1I7VQU5"/>
<dbReference type="Gene3D" id="3.80.10.10">
    <property type="entry name" value="Ribonuclease Inhibitor"/>
    <property type="match status" value="1"/>
</dbReference>
<protein>
    <submittedName>
        <fullName evidence="7">WH2 domain-containing protein</fullName>
    </submittedName>
</protein>
<evidence type="ECO:0000256" key="2">
    <source>
        <dbReference type="ARBA" id="ARBA00022490"/>
    </source>
</evidence>
<dbReference type="WBParaSite" id="EN70_5216">
    <property type="protein sequence ID" value="EN70_5216"/>
    <property type="gene ID" value="EN70_5216"/>
</dbReference>
<dbReference type="OMA" id="DNRIISW"/>
<dbReference type="PANTHER" id="PTHR10901:SF16">
    <property type="entry name" value="TROPOMODULIN"/>
    <property type="match status" value="1"/>
</dbReference>
<name>A0A1I7VQU5_LOALO</name>
<dbReference type="GO" id="GO:0030239">
    <property type="term" value="P:myofibril assembly"/>
    <property type="evidence" value="ECO:0007669"/>
    <property type="project" value="TreeGrafter"/>
</dbReference>